<accession>A0A834XJL5</accession>
<gene>
    <name evidence="3" type="ORF">HCN44_011042</name>
</gene>
<feature type="compositionally biased region" description="Basic and acidic residues" evidence="2">
    <location>
        <begin position="41"/>
        <end position="54"/>
    </location>
</feature>
<evidence type="ECO:0000256" key="1">
    <source>
        <dbReference type="SAM" id="Coils"/>
    </source>
</evidence>
<evidence type="ECO:0000313" key="4">
    <source>
        <dbReference type="Proteomes" id="UP000639338"/>
    </source>
</evidence>
<keyword evidence="1" id="KW-0175">Coiled coil</keyword>
<evidence type="ECO:0000313" key="3">
    <source>
        <dbReference type="EMBL" id="KAF7987186.1"/>
    </source>
</evidence>
<feature type="compositionally biased region" description="Polar residues" evidence="2">
    <location>
        <begin position="17"/>
        <end position="35"/>
    </location>
</feature>
<dbReference type="EMBL" id="JACMRX010000010">
    <property type="protein sequence ID" value="KAF7987186.1"/>
    <property type="molecule type" value="Genomic_DNA"/>
</dbReference>
<comment type="caution">
    <text evidence="3">The sequence shown here is derived from an EMBL/GenBank/DDBJ whole genome shotgun (WGS) entry which is preliminary data.</text>
</comment>
<sequence>MMPINRSPNRRSGSSSTIEDTIKATSDMSAVQMSSVKRGRPPKDDKDKKERDRLGSTNNNNDIINQLSSLIDDKNSLLKQELIEQQKKILDDNYNQIRNEHNNLKLLIDEKLNAQAEKYCQLRDHLTQLIDDKFNNQTNLNEEFKAEINLLIDTKMSQFDKHVNEISTSINGRLDACESNIILYNTELHDITTKFNDLDKISTQHISSVNEELDMRLNCLSNIIISGVPEAIGTNVSANNCKNSDTA</sequence>
<keyword evidence="4" id="KW-1185">Reference proteome</keyword>
<name>A0A834XJL5_APHGI</name>
<feature type="compositionally biased region" description="Low complexity" evidence="2">
    <location>
        <begin position="1"/>
        <end position="16"/>
    </location>
</feature>
<feature type="coiled-coil region" evidence="1">
    <location>
        <begin position="80"/>
        <end position="117"/>
    </location>
</feature>
<organism evidence="3 4">
    <name type="scientific">Aphidius gifuensis</name>
    <name type="common">Parasitoid wasp</name>
    <dbReference type="NCBI Taxonomy" id="684658"/>
    <lineage>
        <taxon>Eukaryota</taxon>
        <taxon>Metazoa</taxon>
        <taxon>Ecdysozoa</taxon>
        <taxon>Arthropoda</taxon>
        <taxon>Hexapoda</taxon>
        <taxon>Insecta</taxon>
        <taxon>Pterygota</taxon>
        <taxon>Neoptera</taxon>
        <taxon>Endopterygota</taxon>
        <taxon>Hymenoptera</taxon>
        <taxon>Apocrita</taxon>
        <taxon>Ichneumonoidea</taxon>
        <taxon>Braconidae</taxon>
        <taxon>Aphidiinae</taxon>
        <taxon>Aphidius</taxon>
    </lineage>
</organism>
<proteinExistence type="predicted"/>
<evidence type="ECO:0000256" key="2">
    <source>
        <dbReference type="SAM" id="MobiDB-lite"/>
    </source>
</evidence>
<dbReference type="Proteomes" id="UP000639338">
    <property type="component" value="Unassembled WGS sequence"/>
</dbReference>
<reference evidence="3 4" key="1">
    <citation type="submission" date="2020-08" db="EMBL/GenBank/DDBJ databases">
        <title>Aphidius gifuensis genome sequencing and assembly.</title>
        <authorList>
            <person name="Du Z."/>
        </authorList>
    </citation>
    <scope>NUCLEOTIDE SEQUENCE [LARGE SCALE GENOMIC DNA]</scope>
    <source>
        <strain evidence="3">YNYX2018</strain>
        <tissue evidence="3">Adults</tissue>
    </source>
</reference>
<protein>
    <submittedName>
        <fullName evidence="3">Uncharacterized protein</fullName>
    </submittedName>
</protein>
<feature type="region of interest" description="Disordered" evidence="2">
    <location>
        <begin position="1"/>
        <end position="62"/>
    </location>
</feature>
<dbReference type="AlphaFoldDB" id="A0A834XJL5"/>